<proteinExistence type="predicted"/>
<comment type="subcellular location">
    <subcellularLocation>
        <location evidence="1">Secreted</location>
    </subcellularLocation>
</comment>
<feature type="compositionally biased region" description="Acidic residues" evidence="4">
    <location>
        <begin position="1910"/>
        <end position="1919"/>
    </location>
</feature>
<dbReference type="Gene3D" id="2.60.40.2700">
    <property type="match status" value="2"/>
</dbReference>
<dbReference type="InterPro" id="IPR001343">
    <property type="entry name" value="Hemolysn_Ca-bd"/>
</dbReference>
<feature type="compositionally biased region" description="Low complexity" evidence="4">
    <location>
        <begin position="1895"/>
        <end position="1908"/>
    </location>
</feature>
<dbReference type="PANTHER" id="PTHR11475:SF4">
    <property type="entry name" value="CHORION PEROXIDASE"/>
    <property type="match status" value="1"/>
</dbReference>
<dbReference type="Gene3D" id="1.10.640.10">
    <property type="entry name" value="Haem peroxidase domain superfamily, animal type"/>
    <property type="match status" value="1"/>
</dbReference>
<keyword evidence="5" id="KW-0560">Oxidoreductase</keyword>
<dbReference type="Pfam" id="PF00353">
    <property type="entry name" value="HemolysinCabind"/>
    <property type="match status" value="9"/>
</dbReference>
<dbReference type="PROSITE" id="PS50292">
    <property type="entry name" value="PEROXIDASE_3"/>
    <property type="match status" value="1"/>
</dbReference>
<name>A0ABS6J4T0_9RHOB</name>
<dbReference type="InterPro" id="IPR011049">
    <property type="entry name" value="Serralysin-like_metalloprot_C"/>
</dbReference>
<evidence type="ECO:0000313" key="6">
    <source>
        <dbReference type="Proteomes" id="UP000731907"/>
    </source>
</evidence>
<dbReference type="PRINTS" id="PR00313">
    <property type="entry name" value="CABNDNGRPT"/>
</dbReference>
<sequence>MVTLNLNDLAHILEQIRIAEAHTAAIADGQDPRTALAELVTNPLVPYGLRTVTGELNNFQIGMVTSGSADQLMQRLLTPVWQQAEANARTGASTSYAQTTGSVYDSQPRTISNLVSDQTLGNFAAISAALTINGVTGAENLNQTVAIWDVYKTALGTAAASPTEADHLRAIADPAVVEVLATHGIQLDGINVALGNVAADLGDTAPYNSFFTIFGQFFDHGLDLTNKGGNGSVYIPLQPDDPLYDPTSPTNFMVLTRATNQPGPDGILGTADDIRENANKTTPWIDLNQLYTSGPSHQVFLREYVMIDGKPMATGKMLEGAAGGPPTWADVKAQAREMLGIELSDLNVHGVPAVLTDLYGNFVPAANGMPQFVMADGSIQTGNVNARVDGAMAASTGHAFLDDIAHTAVPGTYVVNRLTGETALKTADADAITGNAIRPNAFGQNETYDNELLDRHFIVGDGRGNENIALTAIHTIFHSEHNNQVDAIKTTLLAGSDVALLNEYLLRDLPVNTDLASLTTEQKDALVWDGARLFQASRFTTEQVYQHLVFEEFVRSIAPQIDPFVFSNTAEIPVGISQEFAQVVYRFGHSMLNETVDMFGYQNNELGLTKETLFDVFLNPVAFEAQGVDAHAAAGAILRGMTRQHGNEIDEFLTDALRNNLVGLPLDLGALNMARARDTGIPSLNEARAQFFAQTGNTYVKPYESWTDFAANIKNPVSVINFIAAYGTHPTILAATTMEEKRAAACALIFADPSAPSDRLDYLNGTGTWAGVETGLNEVDFWIGGLAEAKMAFGGMLGSTFTFVFEAQMEMLQNNDRFYYLSRSQGMNLLTQLESDSFADLIQRNTDGEHLGLSINGAAFQTAAWVIEMDQSKQWNAGIGSADPTRDVDVLASMLGHDKLVERRDLDGDGDTDYIKYLGGEHVVIGGTAERDIIVSGAGDDGLWGYAGDDDIEGGFGVDHIHGGEGSDLITDMGTDVGAADVLKGEGGDDLINGGMGLDLIFGGSGRDVLAGGDEAKDVFAGQDDDFVRAASGGGGIYYGNEGNDWLEGQGNMNTLTGDNSELFFNSRVIGHDVMLAGENDTDFDAESGDDIMTAGTGVNRFNGMAGFDWVTHKGSVNPVDADMNIGIFANQQNLILRDRFDMVEGLSGWTGDDKLTGREQVGGGAAIVSPTSPIESFSNALLEQNVDMVDGLRELVSHLQTFTITQANTGETKLARMATDSNQDILLGGGGADIIKGMGGDDIIDGDKWLNIRIELLDDAKSAFATSDGLTKQIVSLVTGTVTYLGQQIEAVAGEVLFGGKTLEGALFARQVKAADLNVVREILDGDLNDTDIDTAVYWDIRANYTLVRNADGSFSITHDNNAPGPIDPTTGRTLGNEGTDRLTNIERLEFADGEIFIKNVAATGAPVISDTTPTENQTLTADPDNIVDLNGFGPDPMQFQWQSSTDGGTTWTDIAGATDATYRPGQAQVGQLLRVEVSFVDGMGYTETLVSDATAAVVDSNVAPTGALTISDTTPQSGQTLFASSLNIRDANGFNPVTTQQSFQWQSSADGVTWTDIAGATGVSFQPGAGQLGLQLRATVTFTDGEGTVESVTSAATRAVGNTINGTASAETLTGTAGDDVISGLRGNDTINAGAGDDTINWNANLVFTATDGRDVVDGGAGIDTIQIVTRALAGETYRIYTREAAIAAGITPANANTEIIITRDGTTTASSILHLDNIEEIVITGPLGGTVGVTAPTNGAPTGGTANGDTVIVIGDFSTTSLALNTITINGSDQDDLVDITALDSAHRIVFRTAGGNDVVVGTLRPQDVIEVPQGADPAAYVATDNGDGTVTMATDTHSVTFTGAIDALPTLAPEGSYQHGDGGAEHAPQDDDGETPETEAEGSEEEGAGDGSAEAGDGNGSSSETCSDDGADDDSQTGGTTPAPAPVRGVVAMADGTVCETEGNAGDDVLIGTAGGDALMGDAGNDLLLGEEGNDVLMGGAGSDTIDGGAGRDVVMGGDGDDLIIARSGDGADMIFGGAGSDTLDLSSMSEGATIDLGAYTAIGTVRTGGVTDHLIGVENVIGSTGADVIKAGLGVNVMTGEDGDDIFVFVSAAVADGDIITDFRPGDRIDLSGIDAVAGLNGNQSFTLAGQGTTAAGSLVISELVSEDSVDTLIQGFTDDDAEADFTITLRGAHNLDGSSFNF</sequence>
<dbReference type="InterPro" id="IPR019791">
    <property type="entry name" value="Haem_peroxidase_animal"/>
</dbReference>
<evidence type="ECO:0000256" key="1">
    <source>
        <dbReference type="ARBA" id="ARBA00004613"/>
    </source>
</evidence>
<dbReference type="Pfam" id="PF03098">
    <property type="entry name" value="An_peroxidase"/>
    <property type="match status" value="3"/>
</dbReference>
<dbReference type="EMBL" id="JAAATX020000008">
    <property type="protein sequence ID" value="MBU9698758.1"/>
    <property type="molecule type" value="Genomic_DNA"/>
</dbReference>
<feature type="compositionally biased region" description="Acidic residues" evidence="4">
    <location>
        <begin position="1874"/>
        <end position="1892"/>
    </location>
</feature>
<reference evidence="5 6" key="1">
    <citation type="submission" date="2021-06" db="EMBL/GenBank/DDBJ databases">
        <title>Rhodobacteraceae bacterium strain HSP-20.</title>
        <authorList>
            <person name="Chen W.-M."/>
        </authorList>
    </citation>
    <scope>NUCLEOTIDE SEQUENCE [LARGE SCALE GENOMIC DNA]</scope>
    <source>
        <strain evidence="5 6">HSP-20</strain>
    </source>
</reference>
<evidence type="ECO:0000256" key="3">
    <source>
        <dbReference type="ARBA" id="ARBA00023180"/>
    </source>
</evidence>
<keyword evidence="6" id="KW-1185">Reference proteome</keyword>
<gene>
    <name evidence="5" type="ORF">GU927_012975</name>
</gene>
<evidence type="ECO:0000256" key="4">
    <source>
        <dbReference type="SAM" id="MobiDB-lite"/>
    </source>
</evidence>
<protein>
    <submittedName>
        <fullName evidence="5">Heme peroxidase</fullName>
    </submittedName>
</protein>
<dbReference type="Proteomes" id="UP000731907">
    <property type="component" value="Unassembled WGS sequence"/>
</dbReference>
<feature type="region of interest" description="Disordered" evidence="4">
    <location>
        <begin position="1855"/>
        <end position="1932"/>
    </location>
</feature>
<dbReference type="RefSeq" id="WP_161762872.1">
    <property type="nucleotide sequence ID" value="NZ_JAAATX020000008.1"/>
</dbReference>
<accession>A0ABS6J4T0</accession>
<evidence type="ECO:0000256" key="2">
    <source>
        <dbReference type="ARBA" id="ARBA00022525"/>
    </source>
</evidence>
<dbReference type="GO" id="GO:0004601">
    <property type="term" value="F:peroxidase activity"/>
    <property type="evidence" value="ECO:0007669"/>
    <property type="project" value="UniProtKB-KW"/>
</dbReference>
<dbReference type="PROSITE" id="PS00330">
    <property type="entry name" value="HEMOLYSIN_CALCIUM"/>
    <property type="match status" value="6"/>
</dbReference>
<keyword evidence="5" id="KW-0575">Peroxidase</keyword>
<keyword evidence="2" id="KW-0964">Secreted</keyword>
<comment type="caution">
    <text evidence="5">The sequence shown here is derived from an EMBL/GenBank/DDBJ whole genome shotgun (WGS) entry which is preliminary data.</text>
</comment>
<dbReference type="InterPro" id="IPR010255">
    <property type="entry name" value="Haem_peroxidase_sf"/>
</dbReference>
<evidence type="ECO:0000313" key="5">
    <source>
        <dbReference type="EMBL" id="MBU9698758.1"/>
    </source>
</evidence>
<dbReference type="InterPro" id="IPR018511">
    <property type="entry name" value="Hemolysin-typ_Ca-bd_CS"/>
</dbReference>
<dbReference type="Gene3D" id="2.150.10.10">
    <property type="entry name" value="Serralysin-like metalloprotease, C-terminal"/>
    <property type="match status" value="2"/>
</dbReference>
<keyword evidence="3" id="KW-0325">Glycoprotein</keyword>
<dbReference type="CDD" id="cd09821">
    <property type="entry name" value="An_peroxidase_bacterial_2"/>
    <property type="match status" value="1"/>
</dbReference>
<dbReference type="SUPFAM" id="SSF51120">
    <property type="entry name" value="beta-Roll"/>
    <property type="match status" value="4"/>
</dbReference>
<dbReference type="InterPro" id="IPR037120">
    <property type="entry name" value="Haem_peroxidase_sf_animal"/>
</dbReference>
<organism evidence="5 6">
    <name type="scientific">Paragemmobacter amnigenus</name>
    <dbReference type="NCBI Taxonomy" id="2852097"/>
    <lineage>
        <taxon>Bacteria</taxon>
        <taxon>Pseudomonadati</taxon>
        <taxon>Pseudomonadota</taxon>
        <taxon>Alphaproteobacteria</taxon>
        <taxon>Rhodobacterales</taxon>
        <taxon>Paracoccaceae</taxon>
        <taxon>Paragemmobacter</taxon>
    </lineage>
</organism>
<dbReference type="PANTHER" id="PTHR11475">
    <property type="entry name" value="OXIDASE/PEROXIDASE"/>
    <property type="match status" value="1"/>
</dbReference>
<dbReference type="SUPFAM" id="SSF48113">
    <property type="entry name" value="Heme-dependent peroxidases"/>
    <property type="match status" value="1"/>
</dbReference>